<feature type="transmembrane region" description="Helical" evidence="5">
    <location>
        <begin position="351"/>
        <end position="372"/>
    </location>
</feature>
<sequence>MTALLAPALLFFSNALMHITLFTRLPEISGAAGLDKAGLGLALLGLPIGTVLALPIAGRLNDRLGPHVAAPVMLLVNALMMPFFALVPGLAAGLLFASYSFVRTVLEVAQNMVALGIERRTGVSVLSRSHGFWSVGLFVGSLAAGILAGSGATPLWHQIIASAVVALLMVVFWAVAPRDYPTLPTAGLKRPAFAIPGRAILLIFAMTVGIGLTEGTVYDWSIFYMQDVIGSAPSTAGYVFAAFTIGMGVTRMMGDGLRMRFSNTTLVRGNVLMCACGIAVLLMSSGPIQAGLALAMLGAGVALNAPISVSVVSHLPGRSTAENMAALSMVALIATFGVPALFGFVAEAVGLRIVFAALLPILAVGFLLAPVAGRRTDNQVFSQAVSNQ</sequence>
<evidence type="ECO:0000256" key="5">
    <source>
        <dbReference type="SAM" id="Phobius"/>
    </source>
</evidence>
<dbReference type="PANTHER" id="PTHR23514">
    <property type="entry name" value="BYPASS OF STOP CODON PROTEIN 6"/>
    <property type="match status" value="1"/>
</dbReference>
<dbReference type="EMBL" id="CP146275">
    <property type="protein sequence ID" value="WWT33818.1"/>
    <property type="molecule type" value="Genomic_DNA"/>
</dbReference>
<evidence type="ECO:0000313" key="6">
    <source>
        <dbReference type="EMBL" id="WWT33818.1"/>
    </source>
</evidence>
<keyword evidence="4 5" id="KW-0472">Membrane</keyword>
<evidence type="ECO:0000256" key="2">
    <source>
        <dbReference type="ARBA" id="ARBA00022692"/>
    </source>
</evidence>
<organism evidence="6 7">
    <name type="scientific">Pelagibacterium nitratireducens</name>
    <dbReference type="NCBI Taxonomy" id="1046114"/>
    <lineage>
        <taxon>Bacteria</taxon>
        <taxon>Pseudomonadati</taxon>
        <taxon>Pseudomonadota</taxon>
        <taxon>Alphaproteobacteria</taxon>
        <taxon>Hyphomicrobiales</taxon>
        <taxon>Devosiaceae</taxon>
        <taxon>Pelagibacterium</taxon>
    </lineage>
</organism>
<dbReference type="InterPro" id="IPR036259">
    <property type="entry name" value="MFS_trans_sf"/>
</dbReference>
<dbReference type="InterPro" id="IPR051788">
    <property type="entry name" value="MFS_Transporter"/>
</dbReference>
<feature type="transmembrane region" description="Helical" evidence="5">
    <location>
        <begin position="324"/>
        <end position="345"/>
    </location>
</feature>
<dbReference type="RefSeq" id="WP_338609541.1">
    <property type="nucleotide sequence ID" value="NZ_CP146275.1"/>
</dbReference>
<keyword evidence="3 5" id="KW-1133">Transmembrane helix</keyword>
<comment type="subcellular location">
    <subcellularLocation>
        <location evidence="1">Membrane</location>
        <topology evidence="1">Multi-pass membrane protein</topology>
    </subcellularLocation>
</comment>
<keyword evidence="2 5" id="KW-0812">Transmembrane</keyword>
<dbReference type="Proteomes" id="UP001369958">
    <property type="component" value="Chromosome"/>
</dbReference>
<dbReference type="CDD" id="cd17393">
    <property type="entry name" value="MFS_MosC_like"/>
    <property type="match status" value="1"/>
</dbReference>
<accession>A0ABZ2I7P5</accession>
<feature type="transmembrane region" description="Helical" evidence="5">
    <location>
        <begin position="197"/>
        <end position="215"/>
    </location>
</feature>
<keyword evidence="7" id="KW-1185">Reference proteome</keyword>
<proteinExistence type="predicted"/>
<dbReference type="Gene3D" id="1.20.1250.20">
    <property type="entry name" value="MFS general substrate transporter like domains"/>
    <property type="match status" value="2"/>
</dbReference>
<dbReference type="InterPro" id="IPR011701">
    <property type="entry name" value="MFS"/>
</dbReference>
<feature type="transmembrane region" description="Helical" evidence="5">
    <location>
        <begin position="39"/>
        <end position="57"/>
    </location>
</feature>
<dbReference type="Pfam" id="PF07690">
    <property type="entry name" value="MFS_1"/>
    <property type="match status" value="1"/>
</dbReference>
<feature type="transmembrane region" description="Helical" evidence="5">
    <location>
        <begin position="155"/>
        <end position="176"/>
    </location>
</feature>
<evidence type="ECO:0000313" key="7">
    <source>
        <dbReference type="Proteomes" id="UP001369958"/>
    </source>
</evidence>
<feature type="transmembrane region" description="Helical" evidence="5">
    <location>
        <begin position="90"/>
        <end position="109"/>
    </location>
</feature>
<feature type="transmembrane region" description="Helical" evidence="5">
    <location>
        <begin position="235"/>
        <end position="254"/>
    </location>
</feature>
<name>A0ABZ2I7P5_9HYPH</name>
<feature type="transmembrane region" description="Helical" evidence="5">
    <location>
        <begin position="130"/>
        <end position="149"/>
    </location>
</feature>
<evidence type="ECO:0000256" key="3">
    <source>
        <dbReference type="ARBA" id="ARBA00022989"/>
    </source>
</evidence>
<protein>
    <submittedName>
        <fullName evidence="6">MFS transporter</fullName>
    </submittedName>
</protein>
<evidence type="ECO:0000256" key="4">
    <source>
        <dbReference type="ARBA" id="ARBA00023136"/>
    </source>
</evidence>
<dbReference type="PANTHER" id="PTHR23514:SF13">
    <property type="entry name" value="INNER MEMBRANE PROTEIN YBJJ"/>
    <property type="match status" value="1"/>
</dbReference>
<reference evidence="6 7" key="1">
    <citation type="submission" date="2024-02" db="EMBL/GenBank/DDBJ databases">
        <title>Complete genome sequence of Pelagibacterium nitratireducens ZH15.</title>
        <authorList>
            <person name="Zhao L.H."/>
        </authorList>
    </citation>
    <scope>NUCLEOTIDE SEQUENCE [LARGE SCALE GENOMIC DNA]</scope>
    <source>
        <strain evidence="6 7">ZH15</strain>
    </source>
</reference>
<dbReference type="SUPFAM" id="SSF103473">
    <property type="entry name" value="MFS general substrate transporter"/>
    <property type="match status" value="1"/>
</dbReference>
<evidence type="ECO:0000256" key="1">
    <source>
        <dbReference type="ARBA" id="ARBA00004141"/>
    </source>
</evidence>
<feature type="transmembrane region" description="Helical" evidence="5">
    <location>
        <begin position="266"/>
        <end position="284"/>
    </location>
</feature>
<gene>
    <name evidence="6" type="ORF">V6617_05000</name>
</gene>